<dbReference type="GO" id="GO:0003677">
    <property type="term" value="F:DNA binding"/>
    <property type="evidence" value="ECO:0007669"/>
    <property type="project" value="UniProtKB-KW"/>
</dbReference>
<evidence type="ECO:0000259" key="6">
    <source>
        <dbReference type="PROSITE" id="PS50995"/>
    </source>
</evidence>
<dbReference type="InterPro" id="IPR036388">
    <property type="entry name" value="WH-like_DNA-bd_sf"/>
</dbReference>
<dbReference type="OrthoDB" id="9806864at2"/>
<protein>
    <submittedName>
        <fullName evidence="7">DNA-binding transcriptional regulator, MarR family</fullName>
    </submittedName>
</protein>
<sequence>MKPEDKLKLDNQLCFAVYVASKEIIKQYKPFLDPLGLTYTQYITLLALWEKSDISVKELGQRLFLDSGTLTPLLKKLEAMNLIERVRSSDDERLIIVSLTKKGLDLKKEVIDIPDKIICSTNLNIENAVSLKKHLDILLDGMCK</sequence>
<evidence type="ECO:0000313" key="7">
    <source>
        <dbReference type="EMBL" id="SKB56096.1"/>
    </source>
</evidence>
<keyword evidence="8" id="KW-1185">Reference proteome</keyword>
<dbReference type="InterPro" id="IPR039422">
    <property type="entry name" value="MarR/SlyA-like"/>
</dbReference>
<name>A0A1T5C9Q9_9FIRM</name>
<dbReference type="AlphaFoldDB" id="A0A1T5C9Q9"/>
<evidence type="ECO:0000256" key="1">
    <source>
        <dbReference type="ARBA" id="ARBA00004496"/>
    </source>
</evidence>
<dbReference type="PROSITE" id="PS50995">
    <property type="entry name" value="HTH_MARR_2"/>
    <property type="match status" value="1"/>
</dbReference>
<organism evidence="7 8">
    <name type="scientific">Acetoanaerobium noterae</name>
    <dbReference type="NCBI Taxonomy" id="745369"/>
    <lineage>
        <taxon>Bacteria</taxon>
        <taxon>Bacillati</taxon>
        <taxon>Bacillota</taxon>
        <taxon>Clostridia</taxon>
        <taxon>Peptostreptococcales</taxon>
        <taxon>Filifactoraceae</taxon>
        <taxon>Acetoanaerobium</taxon>
    </lineage>
</organism>
<keyword evidence="3" id="KW-0805">Transcription regulation</keyword>
<feature type="domain" description="HTH marR-type" evidence="6">
    <location>
        <begin position="10"/>
        <end position="144"/>
    </location>
</feature>
<dbReference type="SUPFAM" id="SSF46785">
    <property type="entry name" value="Winged helix' DNA-binding domain"/>
    <property type="match status" value="1"/>
</dbReference>
<dbReference type="PANTHER" id="PTHR33164">
    <property type="entry name" value="TRANSCRIPTIONAL REGULATOR, MARR FAMILY"/>
    <property type="match status" value="1"/>
</dbReference>
<reference evidence="8" key="1">
    <citation type="submission" date="2017-02" db="EMBL/GenBank/DDBJ databases">
        <authorList>
            <person name="Varghese N."/>
            <person name="Submissions S."/>
        </authorList>
    </citation>
    <scope>NUCLEOTIDE SEQUENCE [LARGE SCALE GENOMIC DNA]</scope>
    <source>
        <strain evidence="8">ATCC 35199</strain>
    </source>
</reference>
<dbReference type="SMART" id="SM00347">
    <property type="entry name" value="HTH_MARR"/>
    <property type="match status" value="1"/>
</dbReference>
<keyword evidence="2" id="KW-0963">Cytoplasm</keyword>
<evidence type="ECO:0000256" key="4">
    <source>
        <dbReference type="ARBA" id="ARBA00023125"/>
    </source>
</evidence>
<comment type="subcellular location">
    <subcellularLocation>
        <location evidence="1">Cytoplasm</location>
    </subcellularLocation>
</comment>
<dbReference type="GO" id="GO:0005737">
    <property type="term" value="C:cytoplasm"/>
    <property type="evidence" value="ECO:0007669"/>
    <property type="project" value="UniProtKB-SubCell"/>
</dbReference>
<dbReference type="PRINTS" id="PR00598">
    <property type="entry name" value="HTHMARR"/>
</dbReference>
<dbReference type="Proteomes" id="UP000243406">
    <property type="component" value="Unassembled WGS sequence"/>
</dbReference>
<dbReference type="FunFam" id="1.10.10.10:FF:000163">
    <property type="entry name" value="MarR family transcriptional regulator"/>
    <property type="match status" value="1"/>
</dbReference>
<keyword evidence="4 7" id="KW-0238">DNA-binding</keyword>
<dbReference type="InterPro" id="IPR036390">
    <property type="entry name" value="WH_DNA-bd_sf"/>
</dbReference>
<dbReference type="InterPro" id="IPR000835">
    <property type="entry name" value="HTH_MarR-typ"/>
</dbReference>
<dbReference type="GO" id="GO:0006950">
    <property type="term" value="P:response to stress"/>
    <property type="evidence" value="ECO:0007669"/>
    <property type="project" value="TreeGrafter"/>
</dbReference>
<evidence type="ECO:0000256" key="5">
    <source>
        <dbReference type="ARBA" id="ARBA00023163"/>
    </source>
</evidence>
<evidence type="ECO:0000256" key="3">
    <source>
        <dbReference type="ARBA" id="ARBA00023015"/>
    </source>
</evidence>
<dbReference type="GO" id="GO:0003700">
    <property type="term" value="F:DNA-binding transcription factor activity"/>
    <property type="evidence" value="ECO:0007669"/>
    <property type="project" value="InterPro"/>
</dbReference>
<dbReference type="RefSeq" id="WP_013361193.1">
    <property type="nucleotide sequence ID" value="NZ_FUYN01000004.1"/>
</dbReference>
<evidence type="ECO:0000313" key="8">
    <source>
        <dbReference type="Proteomes" id="UP000243406"/>
    </source>
</evidence>
<dbReference type="InterPro" id="IPR055166">
    <property type="entry name" value="Transc_reg_Sar_Rot_HTH"/>
</dbReference>
<accession>A0A1T5C9Q9</accession>
<keyword evidence="5" id="KW-0804">Transcription</keyword>
<proteinExistence type="predicted"/>
<dbReference type="Gene3D" id="1.10.10.10">
    <property type="entry name" value="Winged helix-like DNA-binding domain superfamily/Winged helix DNA-binding domain"/>
    <property type="match status" value="1"/>
</dbReference>
<dbReference type="PANTHER" id="PTHR33164:SF5">
    <property type="entry name" value="ORGANIC HYDROPEROXIDE RESISTANCE TRANSCRIPTIONAL REGULATOR"/>
    <property type="match status" value="1"/>
</dbReference>
<dbReference type="EMBL" id="FUYN01000004">
    <property type="protein sequence ID" value="SKB56096.1"/>
    <property type="molecule type" value="Genomic_DNA"/>
</dbReference>
<gene>
    <name evidence="7" type="ORF">SAMN02745120_2119</name>
</gene>
<dbReference type="Pfam" id="PF22381">
    <property type="entry name" value="Staph_reg_Sar_Rot"/>
    <property type="match status" value="1"/>
</dbReference>
<evidence type="ECO:0000256" key="2">
    <source>
        <dbReference type="ARBA" id="ARBA00022490"/>
    </source>
</evidence>